<keyword evidence="1" id="KW-0328">Glycosyltransferase</keyword>
<dbReference type="InterPro" id="IPR013234">
    <property type="entry name" value="PIGA_GPI_anchor_biosynthesis"/>
</dbReference>
<dbReference type="RefSeq" id="XP_067803244.1">
    <property type="nucleotide sequence ID" value="XM_067946680.1"/>
</dbReference>
<comment type="caution">
    <text evidence="4">The sequence shown here is derived from an EMBL/GenBank/DDBJ whole genome shotgun (WGS) entry which is preliminary data.</text>
</comment>
<dbReference type="AlphaFoldDB" id="A0AAD9PKA0"/>
<dbReference type="GO" id="GO:0017176">
    <property type="term" value="F:phosphatidylinositol N-acetylglucosaminyltransferase activity"/>
    <property type="evidence" value="ECO:0007669"/>
    <property type="project" value="TreeGrafter"/>
</dbReference>
<dbReference type="InterPro" id="IPR001296">
    <property type="entry name" value="Glyco_trans_1"/>
</dbReference>
<dbReference type="Gene3D" id="3.40.50.2000">
    <property type="entry name" value="Glycogen Phosphorylase B"/>
    <property type="match status" value="2"/>
</dbReference>
<name>A0AAD9PKA0_9APIC</name>
<sequence>MTSTYSTSTLARANSPAASTPTRRLLNILIPSEFSYPDYGGIETHIMQLSKCLVSKGHKVVLVTREFGNRRGIRFLSSGIKVYHIPSKSLIKPCGLPYFVDRFPLIRNILIREQIDIIHWHQSSSRMGQEYGLVGSLMGYKTVMSDHSLFGFCDLGPTLLTEYLRLSLEFSDHIVCMSNVHKENLVLRAQIDPRKVSIIGNALEHNRFYVDTSRRPRDRIIIVALCRLTKRKGVDLLIQVIPKAVALYDKVDFIIGGDGPMFSYLVEMIDEHYLHHRVTLLGSVQPVNVPKLLQRGHIFINCSTTESFCIAILEAAACGLLVVATHVGGVPEILPSDMLHTTDCNVEGVLCGIIAAIEQLPNVNPHEMHARVVSMYSWERVADKVEQVYFNVIKQPPKRYIDHLSRAWSHKSIFSRLHNLVVTFLYTLWHWFAHYKPASEIDLAPRWCG</sequence>
<evidence type="ECO:0000256" key="1">
    <source>
        <dbReference type="ARBA" id="ARBA00022676"/>
    </source>
</evidence>
<reference evidence="4" key="1">
    <citation type="journal article" date="2023" name="Nat. Microbiol.">
        <title>Babesia duncani multi-omics identifies virulence factors and drug targets.</title>
        <authorList>
            <person name="Singh P."/>
            <person name="Lonardi S."/>
            <person name="Liang Q."/>
            <person name="Vydyam P."/>
            <person name="Khabirova E."/>
            <person name="Fang T."/>
            <person name="Gihaz S."/>
            <person name="Thekkiniath J."/>
            <person name="Munshi M."/>
            <person name="Abel S."/>
            <person name="Ciampossin L."/>
            <person name="Batugedara G."/>
            <person name="Gupta M."/>
            <person name="Lu X.M."/>
            <person name="Lenz T."/>
            <person name="Chakravarty S."/>
            <person name="Cornillot E."/>
            <person name="Hu Y."/>
            <person name="Ma W."/>
            <person name="Gonzalez L.M."/>
            <person name="Sanchez S."/>
            <person name="Estrada K."/>
            <person name="Sanchez-Flores A."/>
            <person name="Montero E."/>
            <person name="Harb O.S."/>
            <person name="Le Roch K.G."/>
            <person name="Mamoun C.B."/>
        </authorList>
    </citation>
    <scope>NUCLEOTIDE SEQUENCE</scope>
    <source>
        <strain evidence="4">WA1</strain>
    </source>
</reference>
<gene>
    <name evidence="4" type="ORF">BdWA1_001648</name>
</gene>
<proteinExistence type="predicted"/>
<dbReference type="KEGG" id="bdw:94335946"/>
<evidence type="ECO:0000259" key="2">
    <source>
        <dbReference type="Pfam" id="PF00534"/>
    </source>
</evidence>
<organism evidence="4 5">
    <name type="scientific">Babesia duncani</name>
    <dbReference type="NCBI Taxonomy" id="323732"/>
    <lineage>
        <taxon>Eukaryota</taxon>
        <taxon>Sar</taxon>
        <taxon>Alveolata</taxon>
        <taxon>Apicomplexa</taxon>
        <taxon>Aconoidasida</taxon>
        <taxon>Piroplasmida</taxon>
        <taxon>Babesiidae</taxon>
        <taxon>Babesia</taxon>
    </lineage>
</organism>
<dbReference type="GeneID" id="94335946"/>
<dbReference type="GO" id="GO:0006506">
    <property type="term" value="P:GPI anchor biosynthetic process"/>
    <property type="evidence" value="ECO:0007669"/>
    <property type="project" value="InterPro"/>
</dbReference>
<keyword evidence="5" id="KW-1185">Reference proteome</keyword>
<dbReference type="Pfam" id="PF08288">
    <property type="entry name" value="PIGA"/>
    <property type="match status" value="1"/>
</dbReference>
<dbReference type="EMBL" id="JALLKP010000002">
    <property type="protein sequence ID" value="KAK2196402.1"/>
    <property type="molecule type" value="Genomic_DNA"/>
</dbReference>
<dbReference type="SUPFAM" id="SSF53756">
    <property type="entry name" value="UDP-Glycosyltransferase/glycogen phosphorylase"/>
    <property type="match status" value="1"/>
</dbReference>
<dbReference type="PANTHER" id="PTHR45871">
    <property type="entry name" value="N-ACETYLGLUCOSAMINYL-PHOSPHATIDYLINOSITOL BIOSYNTHETIC PROTEIN"/>
    <property type="match status" value="1"/>
</dbReference>
<evidence type="ECO:0000259" key="3">
    <source>
        <dbReference type="Pfam" id="PF08288"/>
    </source>
</evidence>
<accession>A0AAD9PKA0</accession>
<keyword evidence="1" id="KW-0808">Transferase</keyword>
<protein>
    <submittedName>
        <fullName evidence="4">Bifunctional PIGA</fullName>
    </submittedName>
</protein>
<feature type="domain" description="Glycosyl transferase family 1" evidence="2">
    <location>
        <begin position="213"/>
        <end position="335"/>
    </location>
</feature>
<evidence type="ECO:0000313" key="4">
    <source>
        <dbReference type="EMBL" id="KAK2196402.1"/>
    </source>
</evidence>
<dbReference type="PANTHER" id="PTHR45871:SF1">
    <property type="entry name" value="PHOSPHATIDYLINOSITOL N-ACETYLGLUCOSAMINYLTRANSFERASE SUBUNIT A"/>
    <property type="match status" value="1"/>
</dbReference>
<evidence type="ECO:0000313" key="5">
    <source>
        <dbReference type="Proteomes" id="UP001214638"/>
    </source>
</evidence>
<dbReference type="Pfam" id="PF00534">
    <property type="entry name" value="Glycos_transf_1"/>
    <property type="match status" value="1"/>
</dbReference>
<feature type="domain" description="PIGA GPI anchor biosynthesis" evidence="3">
    <location>
        <begin position="67"/>
        <end position="154"/>
    </location>
</feature>
<dbReference type="GO" id="GO:0000506">
    <property type="term" value="C:glycosylphosphatidylinositol-N-acetylglucosaminyltransferase (GPI-GnT) complex"/>
    <property type="evidence" value="ECO:0007669"/>
    <property type="project" value="TreeGrafter"/>
</dbReference>
<dbReference type="Proteomes" id="UP001214638">
    <property type="component" value="Unassembled WGS sequence"/>
</dbReference>